<dbReference type="Pfam" id="PF02310">
    <property type="entry name" value="B12-binding"/>
    <property type="match status" value="1"/>
</dbReference>
<evidence type="ECO:0000313" key="6">
    <source>
        <dbReference type="EMBL" id="KTE89546.1"/>
    </source>
</evidence>
<dbReference type="GO" id="GO:0005829">
    <property type="term" value="C:cytosol"/>
    <property type="evidence" value="ECO:0007669"/>
    <property type="project" value="TreeGrafter"/>
</dbReference>
<name>A0A0W1JCS9_DESHA</name>
<dbReference type="GO" id="GO:0008705">
    <property type="term" value="F:methionine synthase activity"/>
    <property type="evidence" value="ECO:0007669"/>
    <property type="project" value="TreeGrafter"/>
</dbReference>
<gene>
    <name evidence="6" type="ORF">AT727_11980</name>
</gene>
<dbReference type="FunFam" id="3.40.50.280:FF:000003">
    <property type="entry name" value="Dimethylamine methyltransferase corrinoid protein"/>
    <property type="match status" value="1"/>
</dbReference>
<dbReference type="PROSITE" id="PS51332">
    <property type="entry name" value="B12_BINDING"/>
    <property type="match status" value="1"/>
</dbReference>
<evidence type="ECO:0000256" key="2">
    <source>
        <dbReference type="ARBA" id="ARBA00022723"/>
    </source>
</evidence>
<sequence length="210" mass="21903">MSDLTKLADTVFRGDFGNAGQITRELIDSGVEPLTIINQGLIAGMDIVAPKFKAGEMFVPEVMMAARAMAVGMEVVKPLIQDADIPSKGTVLIGTVAGDLHDIGKNLVIMILESGGFKVVDLGVDVSVEKFVAAAKQYNPQVIGMSALLTTTMTAMKDTIDALTEAGLRQSLKVIVGGAPLSQEFASQIGADGYAADAMAAKELCEKLAG</sequence>
<protein>
    <submittedName>
        <fullName evidence="6">Methyltransferase</fullName>
    </submittedName>
</protein>
<dbReference type="PANTHER" id="PTHR45833:SF1">
    <property type="entry name" value="METHIONINE SYNTHASE"/>
    <property type="match status" value="1"/>
</dbReference>
<dbReference type="GO" id="GO:0046653">
    <property type="term" value="P:tetrahydrofolate metabolic process"/>
    <property type="evidence" value="ECO:0007669"/>
    <property type="project" value="TreeGrafter"/>
</dbReference>
<dbReference type="CDD" id="cd02070">
    <property type="entry name" value="corrinoid_protein_B12-BD"/>
    <property type="match status" value="1"/>
</dbReference>
<proteinExistence type="inferred from homology"/>
<dbReference type="SUPFAM" id="SSF47644">
    <property type="entry name" value="Methionine synthase domain"/>
    <property type="match status" value="1"/>
</dbReference>
<dbReference type="PANTHER" id="PTHR45833">
    <property type="entry name" value="METHIONINE SYNTHASE"/>
    <property type="match status" value="1"/>
</dbReference>
<dbReference type="InterPro" id="IPR036724">
    <property type="entry name" value="Cobalamin-bd_sf"/>
</dbReference>
<dbReference type="GO" id="GO:0032259">
    <property type="term" value="P:methylation"/>
    <property type="evidence" value="ECO:0007669"/>
    <property type="project" value="UniProtKB-KW"/>
</dbReference>
<accession>A0A0W1JCS9</accession>
<dbReference type="InterPro" id="IPR050554">
    <property type="entry name" value="Met_Synthase/Corrinoid"/>
</dbReference>
<evidence type="ECO:0000256" key="1">
    <source>
        <dbReference type="ARBA" id="ARBA00010854"/>
    </source>
</evidence>
<dbReference type="Proteomes" id="UP000054623">
    <property type="component" value="Unassembled WGS sequence"/>
</dbReference>
<feature type="domain" description="B12-binding N-terminal" evidence="5">
    <location>
        <begin position="1"/>
        <end position="88"/>
    </location>
</feature>
<keyword evidence="2" id="KW-0479">Metal-binding</keyword>
<dbReference type="Pfam" id="PF02607">
    <property type="entry name" value="B12-binding_2"/>
    <property type="match status" value="1"/>
</dbReference>
<dbReference type="EMBL" id="LOCK01000072">
    <property type="protein sequence ID" value="KTE89546.1"/>
    <property type="molecule type" value="Genomic_DNA"/>
</dbReference>
<organism evidence="6 7">
    <name type="scientific">Desulfitobacterium hafniense</name>
    <name type="common">Desulfitobacterium frappieri</name>
    <dbReference type="NCBI Taxonomy" id="49338"/>
    <lineage>
        <taxon>Bacteria</taxon>
        <taxon>Bacillati</taxon>
        <taxon>Bacillota</taxon>
        <taxon>Clostridia</taxon>
        <taxon>Eubacteriales</taxon>
        <taxon>Desulfitobacteriaceae</taxon>
        <taxon>Desulfitobacterium</taxon>
    </lineage>
</organism>
<dbReference type="SMART" id="SM01018">
    <property type="entry name" value="B12-binding_2"/>
    <property type="match status" value="1"/>
</dbReference>
<feature type="domain" description="B12-binding" evidence="4">
    <location>
        <begin position="88"/>
        <end position="210"/>
    </location>
</feature>
<dbReference type="InterPro" id="IPR006158">
    <property type="entry name" value="Cobalamin-bd"/>
</dbReference>
<dbReference type="PROSITE" id="PS51337">
    <property type="entry name" value="B12_BINDING_NTER"/>
    <property type="match status" value="1"/>
</dbReference>
<keyword evidence="3" id="KW-0170">Cobalt</keyword>
<comment type="caution">
    <text evidence="6">The sequence shown here is derived from an EMBL/GenBank/DDBJ whole genome shotgun (WGS) entry which is preliminary data.</text>
</comment>
<comment type="similarity">
    <text evidence="1">Belongs to the methylamine corrinoid protein family.</text>
</comment>
<evidence type="ECO:0000259" key="4">
    <source>
        <dbReference type="PROSITE" id="PS51332"/>
    </source>
</evidence>
<dbReference type="AlphaFoldDB" id="A0A0W1JCS9"/>
<dbReference type="InterPro" id="IPR003759">
    <property type="entry name" value="Cbl-bd_cap"/>
</dbReference>
<dbReference type="GO" id="GO:0046872">
    <property type="term" value="F:metal ion binding"/>
    <property type="evidence" value="ECO:0007669"/>
    <property type="project" value="UniProtKB-KW"/>
</dbReference>
<dbReference type="GO" id="GO:0050667">
    <property type="term" value="P:homocysteine metabolic process"/>
    <property type="evidence" value="ECO:0007669"/>
    <property type="project" value="TreeGrafter"/>
</dbReference>
<dbReference type="RefSeq" id="WP_015943629.1">
    <property type="nucleotide sequence ID" value="NZ_LOCK01000072.1"/>
</dbReference>
<reference evidence="6 7" key="1">
    <citation type="submission" date="2015-12" db="EMBL/GenBank/DDBJ databases">
        <title>Draft Genome Sequence of Desulfitobacterium hafniense Strain DH, a Sulfate-reducing Bacterium Isolated from Paddy Soils.</title>
        <authorList>
            <person name="Bao P."/>
            <person name="Zhang X."/>
            <person name="Li G."/>
        </authorList>
    </citation>
    <scope>NUCLEOTIDE SEQUENCE [LARGE SCALE GENOMIC DNA]</scope>
    <source>
        <strain evidence="6 7">DH</strain>
    </source>
</reference>
<evidence type="ECO:0000256" key="3">
    <source>
        <dbReference type="ARBA" id="ARBA00023285"/>
    </source>
</evidence>
<keyword evidence="6" id="KW-0489">Methyltransferase</keyword>
<dbReference type="Gene3D" id="3.40.50.280">
    <property type="entry name" value="Cobalamin-binding domain"/>
    <property type="match status" value="1"/>
</dbReference>
<keyword evidence="6" id="KW-0808">Transferase</keyword>
<evidence type="ECO:0000259" key="5">
    <source>
        <dbReference type="PROSITE" id="PS51337"/>
    </source>
</evidence>
<dbReference type="GO" id="GO:0031419">
    <property type="term" value="F:cobalamin binding"/>
    <property type="evidence" value="ECO:0007669"/>
    <property type="project" value="InterPro"/>
</dbReference>
<dbReference type="SUPFAM" id="SSF52242">
    <property type="entry name" value="Cobalamin (vitamin B12)-binding domain"/>
    <property type="match status" value="1"/>
</dbReference>
<dbReference type="Gene3D" id="1.10.1240.10">
    <property type="entry name" value="Methionine synthase domain"/>
    <property type="match status" value="1"/>
</dbReference>
<evidence type="ECO:0000313" key="7">
    <source>
        <dbReference type="Proteomes" id="UP000054623"/>
    </source>
</evidence>
<dbReference type="InterPro" id="IPR036594">
    <property type="entry name" value="Meth_synthase_dom"/>
</dbReference>